<evidence type="ECO:0000256" key="1">
    <source>
        <dbReference type="SAM" id="MobiDB-lite"/>
    </source>
</evidence>
<dbReference type="AlphaFoldDB" id="A0A7S3YVV2"/>
<protein>
    <submittedName>
        <fullName evidence="2">Uncharacterized protein</fullName>
    </submittedName>
</protein>
<feature type="compositionally biased region" description="Low complexity" evidence="1">
    <location>
        <begin position="279"/>
        <end position="299"/>
    </location>
</feature>
<evidence type="ECO:0000313" key="2">
    <source>
        <dbReference type="EMBL" id="CAE0663226.1"/>
    </source>
</evidence>
<sequence>MISAYGSRRILSAMFAMVLSLCTVGIMRAPVFSVGFASSKVDFDLDLPQQHETLETETESERFPDVKAFNQVALRMGKLESWKAKPLHSDAKDWIVTASRMLQQSCNVTQAQAIKSRLIEAGKAYCGERRNSSLYDISCFGLCTSRDAIPEFTFTHPDGHTYISPDNRLAYYPIPKVASSILRSTFIEMSRGQSEPNLAEDDKCVPPDVYVSQWGSVPCGAVSYAAVRDPLKRFASGYRELCDYERLKDKLRPWGHKVAVEMGQNPVCPSRPALPPTRSPVTSSRTSVAGTNGSTASSPTPAPSTPEYWNEAHVQLENVVKSMACNDWNEHLVPQSTMLRPALGAEDEPNAMKSLLGGGVNSNNNNNNNTKDNDGTKSCSELRGIRYLVPIHELEDLGRALNETFLTTPVKPLARMNVRGGWPAPEDVSQVLTEEGKKLWCLIHFEDYVRFADFFCPPAWCDQFQSIGMSQEQFEQVFRGQRGCVNRATSI</sequence>
<feature type="region of interest" description="Disordered" evidence="1">
    <location>
        <begin position="265"/>
        <end position="307"/>
    </location>
</feature>
<organism evidence="2">
    <name type="scientific">Lotharella globosa</name>
    <dbReference type="NCBI Taxonomy" id="91324"/>
    <lineage>
        <taxon>Eukaryota</taxon>
        <taxon>Sar</taxon>
        <taxon>Rhizaria</taxon>
        <taxon>Cercozoa</taxon>
        <taxon>Chlorarachniophyceae</taxon>
        <taxon>Lotharella</taxon>
    </lineage>
</organism>
<accession>A0A7S3YVV2</accession>
<reference evidence="2" key="1">
    <citation type="submission" date="2021-01" db="EMBL/GenBank/DDBJ databases">
        <authorList>
            <person name="Corre E."/>
            <person name="Pelletier E."/>
            <person name="Niang G."/>
            <person name="Scheremetjew M."/>
            <person name="Finn R."/>
            <person name="Kale V."/>
            <person name="Holt S."/>
            <person name="Cochrane G."/>
            <person name="Meng A."/>
            <person name="Brown T."/>
            <person name="Cohen L."/>
        </authorList>
    </citation>
    <scope>NUCLEOTIDE SEQUENCE</scope>
    <source>
        <strain evidence="2">CCCM811</strain>
    </source>
</reference>
<gene>
    <name evidence="2" type="ORF">LGLO00237_LOCUS14828</name>
</gene>
<name>A0A7S3YVV2_9EUKA</name>
<dbReference type="EMBL" id="HBIV01020551">
    <property type="protein sequence ID" value="CAE0663226.1"/>
    <property type="molecule type" value="Transcribed_RNA"/>
</dbReference>
<proteinExistence type="predicted"/>